<dbReference type="PANTHER" id="PTHR35975">
    <property type="entry name" value="SMALL INTEGRAL MEMBRANE PROTEIN 11A"/>
    <property type="match status" value="1"/>
</dbReference>
<organism evidence="2 3">
    <name type="scientific">Leptobrachium leishanense</name>
    <name type="common">Leishan spiny toad</name>
    <dbReference type="NCBI Taxonomy" id="445787"/>
    <lineage>
        <taxon>Eukaryota</taxon>
        <taxon>Metazoa</taxon>
        <taxon>Chordata</taxon>
        <taxon>Craniata</taxon>
        <taxon>Vertebrata</taxon>
        <taxon>Euteleostomi</taxon>
        <taxon>Amphibia</taxon>
        <taxon>Batrachia</taxon>
        <taxon>Anura</taxon>
        <taxon>Pelobatoidea</taxon>
        <taxon>Megophryidae</taxon>
        <taxon>Leptobrachium</taxon>
    </lineage>
</organism>
<sequence>VSLQVLENFPLLLYILAAKTVILCLLFAGAKIYQSKRIEAKLKLEREAKFKKEMEELAKEETEKKED</sequence>
<protein>
    <recommendedName>
        <fullName evidence="4">Small integral membrane protein 11</fullName>
    </recommendedName>
</protein>
<keyword evidence="1" id="KW-0472">Membrane</keyword>
<dbReference type="AlphaFoldDB" id="A0A8C5N1K8"/>
<evidence type="ECO:0000313" key="3">
    <source>
        <dbReference type="Proteomes" id="UP000694569"/>
    </source>
</evidence>
<dbReference type="PANTHER" id="PTHR35975:SF1">
    <property type="entry name" value="SMALL INTEGRAL MEMBRANE PROTEIN 11"/>
    <property type="match status" value="1"/>
</dbReference>
<dbReference type="OrthoDB" id="9905024at2759"/>
<feature type="transmembrane region" description="Helical" evidence="1">
    <location>
        <begin position="12"/>
        <end position="33"/>
    </location>
</feature>
<dbReference type="GeneTree" id="ENSGT01140000282889"/>
<keyword evidence="1" id="KW-1133">Transmembrane helix</keyword>
<reference evidence="2" key="2">
    <citation type="submission" date="2025-09" db="UniProtKB">
        <authorList>
            <consortium name="Ensembl"/>
        </authorList>
    </citation>
    <scope>IDENTIFICATION</scope>
</reference>
<dbReference type="Pfam" id="PF14981">
    <property type="entry name" value="FAM165"/>
    <property type="match status" value="1"/>
</dbReference>
<reference evidence="2" key="1">
    <citation type="submission" date="2025-08" db="UniProtKB">
        <authorList>
            <consortium name="Ensembl"/>
        </authorList>
    </citation>
    <scope>IDENTIFICATION</scope>
</reference>
<evidence type="ECO:0008006" key="4">
    <source>
        <dbReference type="Google" id="ProtNLM"/>
    </source>
</evidence>
<evidence type="ECO:0000313" key="2">
    <source>
        <dbReference type="Ensembl" id="ENSLLEP00000021622.1"/>
    </source>
</evidence>
<keyword evidence="1" id="KW-0812">Transmembrane</keyword>
<keyword evidence="3" id="KW-1185">Reference proteome</keyword>
<dbReference type="InterPro" id="IPR042125">
    <property type="entry name" value="SMIM11"/>
</dbReference>
<dbReference type="Proteomes" id="UP000694569">
    <property type="component" value="Unplaced"/>
</dbReference>
<dbReference type="Ensembl" id="ENSLLET00000022456.1">
    <property type="protein sequence ID" value="ENSLLEP00000021622.1"/>
    <property type="gene ID" value="ENSLLEG00000013704.1"/>
</dbReference>
<proteinExistence type="predicted"/>
<accession>A0A8C5N1K8</accession>
<name>A0A8C5N1K8_9ANUR</name>
<evidence type="ECO:0000256" key="1">
    <source>
        <dbReference type="SAM" id="Phobius"/>
    </source>
</evidence>